<keyword evidence="5" id="KW-0346">Stress response</keyword>
<dbReference type="AlphaFoldDB" id="A0A147ETR3"/>
<evidence type="ECO:0000256" key="5">
    <source>
        <dbReference type="ARBA" id="ARBA00023016"/>
    </source>
</evidence>
<dbReference type="GO" id="GO:0005524">
    <property type="term" value="F:ATP binding"/>
    <property type="evidence" value="ECO:0007669"/>
    <property type="project" value="UniProtKB-KW"/>
</dbReference>
<evidence type="ECO:0000313" key="8">
    <source>
        <dbReference type="EMBL" id="KTR89241.1"/>
    </source>
</evidence>
<dbReference type="SUPFAM" id="SSF100920">
    <property type="entry name" value="Heat shock protein 70kD (HSP70), peptide-binding domain"/>
    <property type="match status" value="1"/>
</dbReference>
<dbReference type="Gene3D" id="3.90.640.10">
    <property type="entry name" value="Actin, Chain A, domain 4"/>
    <property type="match status" value="1"/>
</dbReference>
<keyword evidence="3 7" id="KW-0547">Nucleotide-binding</keyword>
<comment type="similarity">
    <text evidence="1 7">Belongs to the heat shock protein 70 family.</text>
</comment>
<dbReference type="OrthoDB" id="9766019at2"/>
<evidence type="ECO:0000256" key="6">
    <source>
        <dbReference type="ARBA" id="ARBA00023186"/>
    </source>
</evidence>
<evidence type="ECO:0000256" key="4">
    <source>
        <dbReference type="ARBA" id="ARBA00022840"/>
    </source>
</evidence>
<sequence length="532" mass="56487">MNDSVYGIDLGTTYSAIARISDLGAAEVVPNFEGDSTTPSVVYFEGPGSVIVGAEAKRTALSDPDSACLLVKRHMGTEYPQEFRGETYSPEAISAIILKELVNAANNTTGAVIDKVVITVPAYFGVQERESTRQAGVIAGLDVVGIVTEPVAAALSIGARSDQAETIMVYDLGGGTFDTTIMETREGAVEVIAVDGNRKLGGADWDDALVDLIIGKFVAAADLGDEDPRYDEEFMLDLRLEAEDAKKSLSRRESVTLRLSFDGTKAMVEVTREEFEAATRHLLAQTIEISRRTVELGTTKRPQLSIDRVLLVGGSSRMPAVKAALKNELGWEAQDTEFDLAVAKGAAIYGQAAVDEVLRTGDEAAPVDVAADAPGRPFLPGGSASLTVKNALSRSVGIKFARDENDAEGYISFFAHSNDAIPAVPEPITALTLSEGQTSVELGLYEQAGERESEALADNRFLKDAVLALPKPMPRQSPIEIAIRISGEGLVTVTTTDPASGASVDLEASVSVLTEEQVEQETAKVSTLLSRS</sequence>
<evidence type="ECO:0000256" key="7">
    <source>
        <dbReference type="RuleBase" id="RU003322"/>
    </source>
</evidence>
<keyword evidence="4 7" id="KW-0067">ATP-binding</keyword>
<dbReference type="PANTHER" id="PTHR19375">
    <property type="entry name" value="HEAT SHOCK PROTEIN 70KDA"/>
    <property type="match status" value="1"/>
</dbReference>
<evidence type="ECO:0000256" key="1">
    <source>
        <dbReference type="ARBA" id="ARBA00007381"/>
    </source>
</evidence>
<dbReference type="Pfam" id="PF00012">
    <property type="entry name" value="HSP70"/>
    <property type="match status" value="1"/>
</dbReference>
<dbReference type="InterPro" id="IPR029047">
    <property type="entry name" value="HSP70_peptide-bd_sf"/>
</dbReference>
<proteinExistence type="inferred from homology"/>
<keyword evidence="2" id="KW-0597">Phosphoprotein</keyword>
<comment type="caution">
    <text evidence="8">The sequence shown here is derived from an EMBL/GenBank/DDBJ whole genome shotgun (WGS) entry which is preliminary data.</text>
</comment>
<dbReference type="FunFam" id="3.90.640.10:FF:000003">
    <property type="entry name" value="Molecular chaperone DnaK"/>
    <property type="match status" value="1"/>
</dbReference>
<keyword evidence="6" id="KW-0143">Chaperone</keyword>
<dbReference type="InterPro" id="IPR018181">
    <property type="entry name" value="Heat_shock_70_CS"/>
</dbReference>
<dbReference type="Gene3D" id="2.60.34.10">
    <property type="entry name" value="Substrate Binding Domain Of DNAk, Chain A, domain 1"/>
    <property type="match status" value="1"/>
</dbReference>
<organism evidence="8 9">
    <name type="scientific">Microbacterium testaceum</name>
    <name type="common">Aureobacterium testaceum</name>
    <name type="synonym">Brevibacterium testaceum</name>
    <dbReference type="NCBI Taxonomy" id="2033"/>
    <lineage>
        <taxon>Bacteria</taxon>
        <taxon>Bacillati</taxon>
        <taxon>Actinomycetota</taxon>
        <taxon>Actinomycetes</taxon>
        <taxon>Micrococcales</taxon>
        <taxon>Microbacteriaceae</taxon>
        <taxon>Microbacterium</taxon>
    </lineage>
</organism>
<dbReference type="PROSITE" id="PS00297">
    <property type="entry name" value="HSP70_1"/>
    <property type="match status" value="1"/>
</dbReference>
<name>A0A147ETR3_MICTE</name>
<dbReference type="RefSeq" id="WP_058625001.1">
    <property type="nucleotide sequence ID" value="NZ_LDRT01000134.1"/>
</dbReference>
<dbReference type="InterPro" id="IPR013126">
    <property type="entry name" value="Hsp_70_fam"/>
</dbReference>
<dbReference type="PROSITE" id="PS01036">
    <property type="entry name" value="HSP70_3"/>
    <property type="match status" value="1"/>
</dbReference>
<dbReference type="InterPro" id="IPR043129">
    <property type="entry name" value="ATPase_NBD"/>
</dbReference>
<reference evidence="8 9" key="1">
    <citation type="journal article" date="2016" name="Front. Microbiol.">
        <title>Genomic Resource of Rice Seed Associated Bacteria.</title>
        <authorList>
            <person name="Midha S."/>
            <person name="Bansal K."/>
            <person name="Sharma S."/>
            <person name="Kumar N."/>
            <person name="Patil P.P."/>
            <person name="Chaudhry V."/>
            <person name="Patil P.B."/>
        </authorList>
    </citation>
    <scope>NUCLEOTIDE SEQUENCE [LARGE SCALE GENOMIC DNA]</scope>
    <source>
        <strain evidence="8 9">NS220</strain>
    </source>
</reference>
<gene>
    <name evidence="8" type="ORF">NS220_15975</name>
</gene>
<dbReference type="EMBL" id="LDRT01000134">
    <property type="protein sequence ID" value="KTR89241.1"/>
    <property type="molecule type" value="Genomic_DNA"/>
</dbReference>
<dbReference type="SUPFAM" id="SSF53067">
    <property type="entry name" value="Actin-like ATPase domain"/>
    <property type="match status" value="2"/>
</dbReference>
<accession>A0A147ETR3</accession>
<dbReference type="CDD" id="cd24029">
    <property type="entry name" value="ASKHA_NBD_HSP70_DnaK_HscA_HscC"/>
    <property type="match status" value="1"/>
</dbReference>
<evidence type="ECO:0000313" key="9">
    <source>
        <dbReference type="Proteomes" id="UP000075025"/>
    </source>
</evidence>
<dbReference type="PRINTS" id="PR00301">
    <property type="entry name" value="HEATSHOCK70"/>
</dbReference>
<dbReference type="PROSITE" id="PS00329">
    <property type="entry name" value="HSP70_2"/>
    <property type="match status" value="1"/>
</dbReference>
<dbReference type="FunFam" id="3.30.420.40:FF:000071">
    <property type="entry name" value="Molecular chaperone DnaK"/>
    <property type="match status" value="1"/>
</dbReference>
<dbReference type="GO" id="GO:0140662">
    <property type="term" value="F:ATP-dependent protein folding chaperone"/>
    <property type="evidence" value="ECO:0007669"/>
    <property type="project" value="InterPro"/>
</dbReference>
<evidence type="ECO:0000256" key="2">
    <source>
        <dbReference type="ARBA" id="ARBA00022553"/>
    </source>
</evidence>
<dbReference type="PATRIC" id="fig|2033.6.peg.744"/>
<evidence type="ECO:0000256" key="3">
    <source>
        <dbReference type="ARBA" id="ARBA00022741"/>
    </source>
</evidence>
<dbReference type="Proteomes" id="UP000075025">
    <property type="component" value="Unassembled WGS sequence"/>
</dbReference>
<protein>
    <submittedName>
        <fullName evidence="8">Molecular chaperone DnaK</fullName>
    </submittedName>
</protein>
<dbReference type="Gene3D" id="3.30.420.40">
    <property type="match status" value="2"/>
</dbReference>